<dbReference type="InterPro" id="IPR050548">
    <property type="entry name" value="PcG_chromatin_remod_factors"/>
</dbReference>
<protein>
    <submittedName>
        <fullName evidence="7">Scm-like with four MBT domains 2 isoform X1</fullName>
    </submittedName>
</protein>
<reference evidence="7 8" key="1">
    <citation type="journal article" date="2018" name="Sci. Rep.">
        <title>Genomic signatures of local adaptation to the degree of environmental predictability in rotifers.</title>
        <authorList>
            <person name="Franch-Gras L."/>
            <person name="Hahn C."/>
            <person name="Garcia-Roger E.M."/>
            <person name="Carmona M.J."/>
            <person name="Serra M."/>
            <person name="Gomez A."/>
        </authorList>
    </citation>
    <scope>NUCLEOTIDE SEQUENCE [LARGE SCALE GENOMIC DNA]</scope>
    <source>
        <strain evidence="7">HYR1</strain>
    </source>
</reference>
<dbReference type="Gene3D" id="1.10.150.50">
    <property type="entry name" value="Transcription Factor, Ets-1"/>
    <property type="match status" value="1"/>
</dbReference>
<dbReference type="SMART" id="SM00454">
    <property type="entry name" value="SAM"/>
    <property type="match status" value="1"/>
</dbReference>
<sequence length="725" mass="83475">NQLTLKKPELSAEDNDLNSLIGKLELKSGECTQFEDFFGANANQTLVEIVENDVVKFGKVLDNVGGRCKIFVFGADLAEFYFVTDAYLKSFGWSKRFGFGNTNLDLLADKDRTAFETLQVDRVDFMDQDLPIRKNYFIEVLFENRFYVGCVAEVCNNELIKVRLDSKDSAINGQVLSFFVDFKNKSKSSGHLYPCKWCERNNMVLGEPSAWACGQKFDWEVYMKNRCKEAQFYMSKQSGGFLSPRGGASSASDQFKVGQYVEVALAKKDHWLYLGKIKALLGNLVFVKVYSQKIDLKNKLYIYASDSCDLYPVGWSQINNYRYFDSSFFFRLTQRPHIDQEKMDFHESFLNFVQSEEEIGSKVHLNLGVVNCGPYFVKAKLAELPLVYGPGPVFLVIFKLVQNLLSVCEKPFKLLKIVQKIGKQKTDTSSGRTPSHRKVRLKAKERGKYMFREVEISSKYSQLKEFLSELCHQLKCCTRMISLYENSELTDVYYEANKNLSSDIKCCLLCTLNYFSLQNYEEVKPVEEPVKPRVKNFQKKLKPETNFSPIKTRLNTKAEMLFQEIRQTKIEGDNKKNESCSDDEPLIKKTRRFNSQSTSSLLKKESHDAKSDLNNTMPCQISNQVGNLNQNSLVKNSQSNSNVLLNNPSNPVLWSRKEVEQYLIDNKFDPNLVHLIEEHELDGQSFLMLSLPTIQNYMNLKLGPAIKLAHLVERLKIYYFDNYKK</sequence>
<comment type="caution">
    <text evidence="7">The sequence shown here is derived from an EMBL/GenBank/DDBJ whole genome shotgun (WGS) entry which is preliminary data.</text>
</comment>
<evidence type="ECO:0000256" key="2">
    <source>
        <dbReference type="ARBA" id="ARBA00022491"/>
    </source>
</evidence>
<keyword evidence="2" id="KW-0678">Repressor</keyword>
<feature type="repeat" description="MBT" evidence="5">
    <location>
        <begin position="217"/>
        <end position="326"/>
    </location>
</feature>
<dbReference type="InterPro" id="IPR021987">
    <property type="entry name" value="SLED"/>
</dbReference>
<evidence type="ECO:0000256" key="1">
    <source>
        <dbReference type="ARBA" id="ARBA00004123"/>
    </source>
</evidence>
<comment type="subcellular location">
    <subcellularLocation>
        <location evidence="1">Nucleus</location>
    </subcellularLocation>
</comment>
<dbReference type="PANTHER" id="PTHR12247">
    <property type="entry name" value="POLYCOMB GROUP PROTEIN"/>
    <property type="match status" value="1"/>
</dbReference>
<dbReference type="EMBL" id="REGN01008404">
    <property type="protein sequence ID" value="RNA03657.1"/>
    <property type="molecule type" value="Genomic_DNA"/>
</dbReference>
<keyword evidence="8" id="KW-1185">Reference proteome</keyword>
<dbReference type="GO" id="GO:0042393">
    <property type="term" value="F:histone binding"/>
    <property type="evidence" value="ECO:0007669"/>
    <property type="project" value="TreeGrafter"/>
</dbReference>
<proteinExistence type="predicted"/>
<evidence type="ECO:0000256" key="5">
    <source>
        <dbReference type="PROSITE-ProRule" id="PRU00459"/>
    </source>
</evidence>
<feature type="domain" description="SAM" evidence="6">
    <location>
        <begin position="651"/>
        <end position="718"/>
    </location>
</feature>
<name>A0A3M7PX09_BRAPC</name>
<evidence type="ECO:0000256" key="3">
    <source>
        <dbReference type="ARBA" id="ARBA00022737"/>
    </source>
</evidence>
<dbReference type="Pfam" id="PF12140">
    <property type="entry name" value="SLED"/>
    <property type="match status" value="1"/>
</dbReference>
<accession>A0A3M7PX09</accession>
<dbReference type="SUPFAM" id="SSF47769">
    <property type="entry name" value="SAM/Pointed domain"/>
    <property type="match status" value="1"/>
</dbReference>
<dbReference type="Proteomes" id="UP000276133">
    <property type="component" value="Unassembled WGS sequence"/>
</dbReference>
<dbReference type="PANTHER" id="PTHR12247:SF132">
    <property type="entry name" value="POLYCOMB PROTEIN SCM"/>
    <property type="match status" value="1"/>
</dbReference>
<evidence type="ECO:0000313" key="7">
    <source>
        <dbReference type="EMBL" id="RNA03657.1"/>
    </source>
</evidence>
<dbReference type="InterPro" id="IPR038348">
    <property type="entry name" value="SLED_sf"/>
</dbReference>
<dbReference type="PROSITE" id="PS51079">
    <property type="entry name" value="MBT"/>
    <property type="match status" value="1"/>
</dbReference>
<evidence type="ECO:0000313" key="8">
    <source>
        <dbReference type="Proteomes" id="UP000276133"/>
    </source>
</evidence>
<dbReference type="Gene3D" id="3.90.1150.190">
    <property type="entry name" value="SLED domain"/>
    <property type="match status" value="1"/>
</dbReference>
<dbReference type="OrthoDB" id="5912862at2759"/>
<dbReference type="Gene3D" id="2.30.30.140">
    <property type="match status" value="2"/>
</dbReference>
<keyword evidence="3" id="KW-0677">Repeat</keyword>
<dbReference type="GO" id="GO:0003682">
    <property type="term" value="F:chromatin binding"/>
    <property type="evidence" value="ECO:0007669"/>
    <property type="project" value="TreeGrafter"/>
</dbReference>
<dbReference type="GO" id="GO:0005634">
    <property type="term" value="C:nucleus"/>
    <property type="evidence" value="ECO:0007669"/>
    <property type="project" value="UniProtKB-SubCell"/>
</dbReference>
<dbReference type="GO" id="GO:0045892">
    <property type="term" value="P:negative regulation of DNA-templated transcription"/>
    <property type="evidence" value="ECO:0007669"/>
    <property type="project" value="TreeGrafter"/>
</dbReference>
<dbReference type="SUPFAM" id="SSF63748">
    <property type="entry name" value="Tudor/PWWP/MBT"/>
    <property type="match status" value="1"/>
</dbReference>
<evidence type="ECO:0000256" key="4">
    <source>
        <dbReference type="ARBA" id="ARBA00023242"/>
    </source>
</evidence>
<evidence type="ECO:0000259" key="6">
    <source>
        <dbReference type="SMART" id="SM00454"/>
    </source>
</evidence>
<keyword evidence="4" id="KW-0539">Nucleus</keyword>
<dbReference type="InterPro" id="IPR004092">
    <property type="entry name" value="Mbt"/>
</dbReference>
<gene>
    <name evidence="7" type="ORF">BpHYR1_049307</name>
</gene>
<dbReference type="InterPro" id="IPR001660">
    <property type="entry name" value="SAM"/>
</dbReference>
<feature type="non-terminal residue" evidence="7">
    <location>
        <position position="1"/>
    </location>
</feature>
<dbReference type="AlphaFoldDB" id="A0A3M7PX09"/>
<organism evidence="7 8">
    <name type="scientific">Brachionus plicatilis</name>
    <name type="common">Marine rotifer</name>
    <name type="synonym">Brachionus muelleri</name>
    <dbReference type="NCBI Taxonomy" id="10195"/>
    <lineage>
        <taxon>Eukaryota</taxon>
        <taxon>Metazoa</taxon>
        <taxon>Spiralia</taxon>
        <taxon>Gnathifera</taxon>
        <taxon>Rotifera</taxon>
        <taxon>Eurotatoria</taxon>
        <taxon>Monogononta</taxon>
        <taxon>Pseudotrocha</taxon>
        <taxon>Ploima</taxon>
        <taxon>Brachionidae</taxon>
        <taxon>Brachionus</taxon>
    </lineage>
</organism>
<dbReference type="InterPro" id="IPR013761">
    <property type="entry name" value="SAM/pointed_sf"/>
</dbReference>
<dbReference type="STRING" id="10195.A0A3M7PX09"/>